<dbReference type="GO" id="GO:0000462">
    <property type="term" value="P:maturation of SSU-rRNA from tricistronic rRNA transcript (SSU-rRNA, 5.8S rRNA, LSU-rRNA)"/>
    <property type="evidence" value="ECO:0007669"/>
    <property type="project" value="InterPro"/>
</dbReference>
<comment type="subunit">
    <text evidence="3">Interacts with the 35S, 23S and 20S pre-rRNAs and with the U3 snoRNA.</text>
</comment>
<protein>
    <recommendedName>
        <fullName evidence="4">Ribosome biogenesis protein SLX9</fullName>
    </recommendedName>
</protein>
<sequence length="207" mass="23409">MAKRTTIRTKVAAKNTKTQESSSTQNYELPPDPKAWLHQEKATKKEKLEQKRSTFITRLNSSNERSNISKSSLRRLKRKQKEELLPKMQDLLSTLEATESNTTTTVNDKTPSSALNADLLASINIVPSSQYISSAPKAKKNLPSSRNKRGVKIIENQERLQFGQVLKDQEFKQKPFTSLKDAIKQRLAAEKEIADAEAKASKANKRR</sequence>
<feature type="compositionally biased region" description="Low complexity" evidence="8">
    <location>
        <begin position="60"/>
        <end position="71"/>
    </location>
</feature>
<organism evidence="9 10">
    <name type="scientific">Wickerhamomyces pijperi</name>
    <name type="common">Yeast</name>
    <name type="synonym">Pichia pijperi</name>
    <dbReference type="NCBI Taxonomy" id="599730"/>
    <lineage>
        <taxon>Eukaryota</taxon>
        <taxon>Fungi</taxon>
        <taxon>Dikarya</taxon>
        <taxon>Ascomycota</taxon>
        <taxon>Saccharomycotina</taxon>
        <taxon>Saccharomycetes</taxon>
        <taxon>Phaffomycetales</taxon>
        <taxon>Wickerhamomycetaceae</taxon>
        <taxon>Wickerhamomyces</taxon>
    </lineage>
</organism>
<dbReference type="Proteomes" id="UP000774326">
    <property type="component" value="Unassembled WGS sequence"/>
</dbReference>
<feature type="compositionally biased region" description="Polar residues" evidence="8">
    <location>
        <begin position="15"/>
        <end position="27"/>
    </location>
</feature>
<evidence type="ECO:0000256" key="6">
    <source>
        <dbReference type="ARBA" id="ARBA00025083"/>
    </source>
</evidence>
<evidence type="ECO:0000313" key="10">
    <source>
        <dbReference type="Proteomes" id="UP000774326"/>
    </source>
</evidence>
<gene>
    <name evidence="9" type="ORF">WICPIJ_000311</name>
</gene>
<feature type="region of interest" description="Disordered" evidence="8">
    <location>
        <begin position="1"/>
        <end position="79"/>
    </location>
</feature>
<comment type="subcellular location">
    <subcellularLocation>
        <location evidence="1">Nucleus</location>
        <location evidence="1">Nucleolus</location>
    </subcellularLocation>
</comment>
<evidence type="ECO:0000256" key="3">
    <source>
        <dbReference type="ARBA" id="ARBA00011523"/>
    </source>
</evidence>
<dbReference type="OrthoDB" id="4068648at2759"/>
<comment type="function">
    <text evidence="6">Involved in ribosome biogenesis. Required for normal pre-rRNA processing in internal transcribed spacer 1 (ITS1). May be involved in the movements of the replication forks.</text>
</comment>
<feature type="coiled-coil region" evidence="7">
    <location>
        <begin position="179"/>
        <end position="206"/>
    </location>
</feature>
<dbReference type="AlphaFoldDB" id="A0A9P8TS03"/>
<reference evidence="9" key="1">
    <citation type="journal article" date="2021" name="Open Biol.">
        <title>Shared evolutionary footprints suggest mitochondrial oxidative damage underlies multiple complex I losses in fungi.</title>
        <authorList>
            <person name="Schikora-Tamarit M.A."/>
            <person name="Marcet-Houben M."/>
            <person name="Nosek J."/>
            <person name="Gabaldon T."/>
        </authorList>
    </citation>
    <scope>NUCLEOTIDE SEQUENCE</scope>
    <source>
        <strain evidence="9">CBS2887</strain>
    </source>
</reference>
<dbReference type="InterPro" id="IPR028160">
    <property type="entry name" value="Slx9-like"/>
</dbReference>
<proteinExistence type="inferred from homology"/>
<comment type="similarity">
    <text evidence="2">Belongs to the SLX9 family.</text>
</comment>
<evidence type="ECO:0000256" key="4">
    <source>
        <dbReference type="ARBA" id="ARBA00021321"/>
    </source>
</evidence>
<dbReference type="GO" id="GO:0030686">
    <property type="term" value="C:90S preribosome"/>
    <property type="evidence" value="ECO:0007669"/>
    <property type="project" value="InterPro"/>
</dbReference>
<evidence type="ECO:0000313" key="9">
    <source>
        <dbReference type="EMBL" id="KAH3688711.1"/>
    </source>
</evidence>
<accession>A0A9P8TS03</accession>
<name>A0A9P8TS03_WICPI</name>
<evidence type="ECO:0000256" key="1">
    <source>
        <dbReference type="ARBA" id="ARBA00004604"/>
    </source>
</evidence>
<keyword evidence="10" id="KW-1185">Reference proteome</keyword>
<evidence type="ECO:0000256" key="8">
    <source>
        <dbReference type="SAM" id="MobiDB-lite"/>
    </source>
</evidence>
<evidence type="ECO:0000256" key="5">
    <source>
        <dbReference type="ARBA" id="ARBA00023242"/>
    </source>
</evidence>
<keyword evidence="7" id="KW-0175">Coiled coil</keyword>
<keyword evidence="5" id="KW-0539">Nucleus</keyword>
<evidence type="ECO:0000256" key="2">
    <source>
        <dbReference type="ARBA" id="ARBA00011022"/>
    </source>
</evidence>
<dbReference type="EMBL" id="JAEUBG010000192">
    <property type="protein sequence ID" value="KAH3688711.1"/>
    <property type="molecule type" value="Genomic_DNA"/>
</dbReference>
<reference evidence="9" key="2">
    <citation type="submission" date="2021-01" db="EMBL/GenBank/DDBJ databases">
        <authorList>
            <person name="Schikora-Tamarit M.A."/>
        </authorList>
    </citation>
    <scope>NUCLEOTIDE SEQUENCE</scope>
    <source>
        <strain evidence="9">CBS2887</strain>
    </source>
</reference>
<feature type="compositionally biased region" description="Basic and acidic residues" evidence="8">
    <location>
        <begin position="35"/>
        <end position="52"/>
    </location>
</feature>
<dbReference type="GO" id="GO:0005730">
    <property type="term" value="C:nucleolus"/>
    <property type="evidence" value="ECO:0007669"/>
    <property type="project" value="UniProtKB-SubCell"/>
</dbReference>
<evidence type="ECO:0000256" key="7">
    <source>
        <dbReference type="SAM" id="Coils"/>
    </source>
</evidence>
<comment type="caution">
    <text evidence="9">The sequence shown here is derived from an EMBL/GenBank/DDBJ whole genome shotgun (WGS) entry which is preliminary data.</text>
</comment>
<dbReference type="Pfam" id="PF15341">
    <property type="entry name" value="SLX9"/>
    <property type="match status" value="1"/>
</dbReference>
<dbReference type="GO" id="GO:0030688">
    <property type="term" value="C:preribosome, small subunit precursor"/>
    <property type="evidence" value="ECO:0007669"/>
    <property type="project" value="InterPro"/>
</dbReference>